<evidence type="ECO:0000313" key="3">
    <source>
        <dbReference type="EMBL" id="AWA45007.1"/>
    </source>
</evidence>
<feature type="domain" description="CCHC-type" evidence="2">
    <location>
        <begin position="247"/>
        <end position="263"/>
    </location>
</feature>
<dbReference type="InterPro" id="IPR036875">
    <property type="entry name" value="Znf_CCHC_sf"/>
</dbReference>
<dbReference type="SMART" id="SM00343">
    <property type="entry name" value="ZnF_C2HC"/>
    <property type="match status" value="2"/>
</dbReference>
<dbReference type="Gene3D" id="4.10.60.10">
    <property type="entry name" value="Zinc finger, CCHC-type"/>
    <property type="match status" value="1"/>
</dbReference>
<gene>
    <name evidence="3" type="ORF">SO80E17_000005</name>
</gene>
<name>A0A678T6D3_SACOF</name>
<protein>
    <submittedName>
        <fullName evidence="3">UPI0001A8811E related cluster</fullName>
    </submittedName>
</protein>
<dbReference type="GO" id="GO:0003676">
    <property type="term" value="F:nucleic acid binding"/>
    <property type="evidence" value="ECO:0007669"/>
    <property type="project" value="InterPro"/>
</dbReference>
<dbReference type="PANTHER" id="PTHR33075">
    <property type="entry name" value="OS02G0499800 PROTEIN"/>
    <property type="match status" value="1"/>
</dbReference>
<dbReference type="GO" id="GO:0008270">
    <property type="term" value="F:zinc ion binding"/>
    <property type="evidence" value="ECO:0007669"/>
    <property type="project" value="InterPro"/>
</dbReference>
<reference evidence="3" key="1">
    <citation type="submission" date="2018-04" db="EMBL/GenBank/DDBJ databases">
        <title>Comparative Analysis of Homologous Sequences of Saccharum officinarum and Saccharum spontaneum Reveals Independent Polyploidization Events.</title>
        <authorList>
            <person name="Sharma A."/>
            <person name="Song J."/>
            <person name="Lin Q."/>
            <person name="Singh R."/>
            <person name="Ramos N."/>
            <person name="Wang K."/>
            <person name="Zhang J."/>
            <person name="Ming R."/>
            <person name="Yu Q."/>
        </authorList>
    </citation>
    <scope>NUCLEOTIDE SEQUENCE</scope>
</reference>
<feature type="domain" description="CCHC-type" evidence="2">
    <location>
        <begin position="228"/>
        <end position="244"/>
    </location>
</feature>
<proteinExistence type="predicted"/>
<evidence type="ECO:0000256" key="1">
    <source>
        <dbReference type="SAM" id="MobiDB-lite"/>
    </source>
</evidence>
<dbReference type="InterPro" id="IPR001878">
    <property type="entry name" value="Znf_CCHC"/>
</dbReference>
<feature type="compositionally biased region" description="Polar residues" evidence="1">
    <location>
        <begin position="510"/>
        <end position="520"/>
    </location>
</feature>
<feature type="region of interest" description="Disordered" evidence="1">
    <location>
        <begin position="486"/>
        <end position="522"/>
    </location>
</feature>
<organism evidence="3">
    <name type="scientific">Saccharum officinarum</name>
    <name type="common">Sugarcane</name>
    <dbReference type="NCBI Taxonomy" id="4547"/>
    <lineage>
        <taxon>Eukaryota</taxon>
        <taxon>Viridiplantae</taxon>
        <taxon>Streptophyta</taxon>
        <taxon>Embryophyta</taxon>
        <taxon>Tracheophyta</taxon>
        <taxon>Spermatophyta</taxon>
        <taxon>Magnoliopsida</taxon>
        <taxon>Liliopsida</taxon>
        <taxon>Poales</taxon>
        <taxon>Poaceae</taxon>
        <taxon>PACMAD clade</taxon>
        <taxon>Panicoideae</taxon>
        <taxon>Andropogonodae</taxon>
        <taxon>Andropogoneae</taxon>
        <taxon>Saccharinae</taxon>
        <taxon>Saccharum</taxon>
        <taxon>Saccharum officinarum species complex</taxon>
    </lineage>
</organism>
<dbReference type="SUPFAM" id="SSF57756">
    <property type="entry name" value="Retrovirus zinc finger-like domains"/>
    <property type="match status" value="1"/>
</dbReference>
<dbReference type="PANTHER" id="PTHR33075:SF10">
    <property type="entry name" value="DUF4283 DOMAIN-CONTAINING PROTEIN"/>
    <property type="match status" value="1"/>
</dbReference>
<feature type="region of interest" description="Disordered" evidence="1">
    <location>
        <begin position="585"/>
        <end position="606"/>
    </location>
</feature>
<sequence>MGSVSELKDRLDFDKGLAIQDEIRKLFKSPVHHPYSPDGSFFLLVTFRRFLFRLTEESVALALESCLGGRARDFHVTFLSNNHFRFSVFSKEVGFFLYNLHRIVIAQFDLYIHLWNNGTPHWEREKRAWELEQEKQWTEVLSKSAKREAKKKKILSTKRDHFAKPIIQPPSVVPHRPTVAISFDRLVFGSPARLHQSNRKPMNTPGLEAGSLNGFSNSNNNWMGQAPKCSQCLDLGHTKKSCHSVVRCLLCFNLGHFKRKCPSRLTKHHRPIWEWRPKATRTLSEPHLEWRPKVHIQSIIDEIKPAAVQNPSIAKPEPIDEVFHLSDDSSDSSDATSMPNEESIRFQATLNHCVTLSLFHRKNIPGFMHAGPLMQPITIDKNNFLGTDDARKQDITVATGWEIVPYKLITDVLALQLLPLVVSVKFKVQLQVASQDIMIIDQNGVVSSFGDIALNSDITEPDIPSSQSKSGTSYFEFQTMEMQPSPTHIMGQNEKTDRKKRKNMALPEVASNSDARTPLTQKDVRRSSRFAARNEGYHNIRIEREPSKRCKNWVVEIDDKTGEAKRISTPILQEWGLKCGVDPADLTDDALMQAPPTHVTDDEEGE</sequence>
<dbReference type="EMBL" id="MH182555">
    <property type="protein sequence ID" value="AWA45007.1"/>
    <property type="molecule type" value="Genomic_DNA"/>
</dbReference>
<dbReference type="AlphaFoldDB" id="A0A678T6D3"/>
<accession>A0A678T6D3</accession>
<evidence type="ECO:0000259" key="2">
    <source>
        <dbReference type="SMART" id="SM00343"/>
    </source>
</evidence>